<dbReference type="SMART" id="SM00066">
    <property type="entry name" value="GAL4"/>
    <property type="match status" value="1"/>
</dbReference>
<dbReference type="PANTHER" id="PTHR46910:SF1">
    <property type="entry name" value="MISCELLANEOUS ZN(II)2CYS6 TRANSCRIPTION FACTOR (EUROFUNG)-RELATED"/>
    <property type="match status" value="1"/>
</dbReference>
<dbReference type="PANTHER" id="PTHR46910">
    <property type="entry name" value="TRANSCRIPTION FACTOR PDR1"/>
    <property type="match status" value="1"/>
</dbReference>
<feature type="region of interest" description="Disordered" evidence="2">
    <location>
        <begin position="112"/>
        <end position="158"/>
    </location>
</feature>
<evidence type="ECO:0000259" key="3">
    <source>
        <dbReference type="PROSITE" id="PS50048"/>
    </source>
</evidence>
<feature type="region of interest" description="Disordered" evidence="2">
    <location>
        <begin position="569"/>
        <end position="589"/>
    </location>
</feature>
<protein>
    <recommendedName>
        <fullName evidence="3">Zn(2)-C6 fungal-type domain-containing protein</fullName>
    </recommendedName>
</protein>
<dbReference type="InterPro" id="IPR050987">
    <property type="entry name" value="AtrR-like"/>
</dbReference>
<dbReference type="Gene3D" id="4.10.240.10">
    <property type="entry name" value="Zn(2)-C6 fungal-type DNA-binding domain"/>
    <property type="match status" value="1"/>
</dbReference>
<dbReference type="InterPro" id="IPR036864">
    <property type="entry name" value="Zn2-C6_fun-type_DNA-bd_sf"/>
</dbReference>
<accession>A0AAW0Z5Z5</accession>
<dbReference type="GeneID" id="92177269"/>
<dbReference type="InterPro" id="IPR001138">
    <property type="entry name" value="Zn2Cys6_DnaBD"/>
</dbReference>
<evidence type="ECO:0000313" key="4">
    <source>
        <dbReference type="EMBL" id="KAK8869445.1"/>
    </source>
</evidence>
<dbReference type="KEGG" id="kne:92177269"/>
<sequence length="719" mass="79380">MTPENTNSPPRPPKKRKSTDRTSQACIKCRSQKMKCIGASDPPCRRCRITNSLCDFVPRANAAIPLSPNRYPSHTCTEIWRNEVNKKVRDLEEGNLKLQSVVQDLLSRLENGTTRDDQLPSGVSSSYTTDTTIRHNHDEQGGSNVLNDSVEMGSGESNSGIESSGVWSAIEALKDELSTSLAQHAAWESETITKLWTSFRSHMPGLHFFSGQVSFTHPTPLLAVSILYVAAAHYPSADLASFQPIYFRAFARAVGSLSIPDLGRASGDIPITYNHDGASSDKFDDVLGIILVGLLAIGWVDTVGMWVHVGYRLLLDGMALERGKRLEEWKGLWEGLRTIELEHSSLHLVCPALPVIPPDPPFSSQSSSGPSSTANAATAIGELLQTMQNRMPRFVGRGLPTVWETVCCQPDPRVAKVQAKTDDLGAIQSWAGEIDQWYARHAPQNATANMYVRSVILLNYHLHKLFVLSIFLPLRGVNSVSSNERKALLESSRLVLQIEGAGFEVWSSWDLVMLTHASLILLSSVVTGTSDHRELKLVQYHLNVLTGTYQTPPSLRHTLSERLERALQTVRTPPSHVEPAPVPPSRDHYAPRSTAVQLALPPVSVQPSPSALRTRQRPSVNDANNQVVSNGNTSSDFLLDTRTLFMPQAPAFSQLDLSFDKQLDQTTWDSNRETQVQQGGLTDDNLEWPPFLLSMFGYDQTSQDNSFWTFGGESSQPTL</sequence>
<dbReference type="EMBL" id="JBCAWK010000001">
    <property type="protein sequence ID" value="KAK8869445.1"/>
    <property type="molecule type" value="Genomic_DNA"/>
</dbReference>
<keyword evidence="5" id="KW-1185">Reference proteome</keyword>
<reference evidence="4 5" key="1">
    <citation type="journal article" date="2024" name="bioRxiv">
        <title>Comparative genomics of Cryptococcus and Kwoniella reveals pathogenesis evolution and contrasting karyotype dynamics via intercentromeric recombination or chromosome fusion.</title>
        <authorList>
            <person name="Coelho M.A."/>
            <person name="David-Palma M."/>
            <person name="Shea T."/>
            <person name="Bowers K."/>
            <person name="McGinley-Smith S."/>
            <person name="Mohammad A.W."/>
            <person name="Gnirke A."/>
            <person name="Yurkov A.M."/>
            <person name="Nowrousian M."/>
            <person name="Sun S."/>
            <person name="Cuomo C.A."/>
            <person name="Heitman J."/>
        </authorList>
    </citation>
    <scope>NUCLEOTIDE SEQUENCE [LARGE SCALE GENOMIC DNA]</scope>
    <source>
        <strain evidence="4 5">CBS 13917</strain>
    </source>
</reference>
<feature type="region of interest" description="Disordered" evidence="2">
    <location>
        <begin position="604"/>
        <end position="628"/>
    </location>
</feature>
<dbReference type="Proteomes" id="UP001388673">
    <property type="component" value="Unassembled WGS sequence"/>
</dbReference>
<dbReference type="PROSITE" id="PS50048">
    <property type="entry name" value="ZN2_CY6_FUNGAL_2"/>
    <property type="match status" value="1"/>
</dbReference>
<feature type="compositionally biased region" description="Polar residues" evidence="2">
    <location>
        <begin position="605"/>
        <end position="628"/>
    </location>
</feature>
<evidence type="ECO:0000256" key="1">
    <source>
        <dbReference type="ARBA" id="ARBA00023242"/>
    </source>
</evidence>
<feature type="region of interest" description="Disordered" evidence="2">
    <location>
        <begin position="1"/>
        <end position="23"/>
    </location>
</feature>
<dbReference type="GO" id="GO:0008270">
    <property type="term" value="F:zinc ion binding"/>
    <property type="evidence" value="ECO:0007669"/>
    <property type="project" value="InterPro"/>
</dbReference>
<dbReference type="SUPFAM" id="SSF57701">
    <property type="entry name" value="Zn2/Cys6 DNA-binding domain"/>
    <property type="match status" value="1"/>
</dbReference>
<keyword evidence="1" id="KW-0539">Nucleus</keyword>
<comment type="caution">
    <text evidence="4">The sequence shown here is derived from an EMBL/GenBank/DDBJ whole genome shotgun (WGS) entry which is preliminary data.</text>
</comment>
<dbReference type="GO" id="GO:0000981">
    <property type="term" value="F:DNA-binding transcription factor activity, RNA polymerase II-specific"/>
    <property type="evidence" value="ECO:0007669"/>
    <property type="project" value="InterPro"/>
</dbReference>
<name>A0AAW0Z5Z5_9TREE</name>
<dbReference type="CDD" id="cd00067">
    <property type="entry name" value="GAL4"/>
    <property type="match status" value="1"/>
</dbReference>
<proteinExistence type="predicted"/>
<dbReference type="AlphaFoldDB" id="A0AAW0Z5Z5"/>
<evidence type="ECO:0000256" key="2">
    <source>
        <dbReference type="SAM" id="MobiDB-lite"/>
    </source>
</evidence>
<feature type="domain" description="Zn(2)-C6 fungal-type" evidence="3">
    <location>
        <begin position="25"/>
        <end position="56"/>
    </location>
</feature>
<evidence type="ECO:0000313" key="5">
    <source>
        <dbReference type="Proteomes" id="UP001388673"/>
    </source>
</evidence>
<dbReference type="RefSeq" id="XP_066805691.1">
    <property type="nucleotide sequence ID" value="XM_066943149.1"/>
</dbReference>
<gene>
    <name evidence="4" type="ORF">IAR55_000009</name>
</gene>
<organism evidence="4 5">
    <name type="scientific">Kwoniella newhampshirensis</name>
    <dbReference type="NCBI Taxonomy" id="1651941"/>
    <lineage>
        <taxon>Eukaryota</taxon>
        <taxon>Fungi</taxon>
        <taxon>Dikarya</taxon>
        <taxon>Basidiomycota</taxon>
        <taxon>Agaricomycotina</taxon>
        <taxon>Tremellomycetes</taxon>
        <taxon>Tremellales</taxon>
        <taxon>Cryptococcaceae</taxon>
        <taxon>Kwoniella</taxon>
    </lineage>
</organism>
<dbReference type="PROSITE" id="PS00463">
    <property type="entry name" value="ZN2_CY6_FUNGAL_1"/>
    <property type="match status" value="1"/>
</dbReference>
<feature type="compositionally biased region" description="Polar residues" evidence="2">
    <location>
        <begin position="121"/>
        <end position="131"/>
    </location>
</feature>